<evidence type="ECO:0000256" key="9">
    <source>
        <dbReference type="SAM" id="Phobius"/>
    </source>
</evidence>
<gene>
    <name evidence="11" type="ORF">SNE40_012101</name>
</gene>
<evidence type="ECO:0000256" key="3">
    <source>
        <dbReference type="ARBA" id="ARBA00022692"/>
    </source>
</evidence>
<keyword evidence="7" id="KW-0675">Receptor</keyword>
<dbReference type="EMBL" id="JAZGQO010000008">
    <property type="protein sequence ID" value="KAK6179833.1"/>
    <property type="molecule type" value="Genomic_DNA"/>
</dbReference>
<evidence type="ECO:0000313" key="12">
    <source>
        <dbReference type="Proteomes" id="UP001347796"/>
    </source>
</evidence>
<feature type="transmembrane region" description="Helical" evidence="9">
    <location>
        <begin position="277"/>
        <end position="302"/>
    </location>
</feature>
<organism evidence="11 12">
    <name type="scientific">Patella caerulea</name>
    <name type="common">Rayed Mediterranean limpet</name>
    <dbReference type="NCBI Taxonomy" id="87958"/>
    <lineage>
        <taxon>Eukaryota</taxon>
        <taxon>Metazoa</taxon>
        <taxon>Spiralia</taxon>
        <taxon>Lophotrochozoa</taxon>
        <taxon>Mollusca</taxon>
        <taxon>Gastropoda</taxon>
        <taxon>Patellogastropoda</taxon>
        <taxon>Patelloidea</taxon>
        <taxon>Patellidae</taxon>
        <taxon>Patella</taxon>
    </lineage>
</organism>
<comment type="caution">
    <text evidence="11">The sequence shown here is derived from an EMBL/GenBank/DDBJ whole genome shotgun (WGS) entry which is preliminary data.</text>
</comment>
<keyword evidence="12" id="KW-1185">Reference proteome</keyword>
<dbReference type="Proteomes" id="UP001347796">
    <property type="component" value="Unassembled WGS sequence"/>
</dbReference>
<name>A0AAN8PQ72_PATCE</name>
<comment type="subcellular location">
    <subcellularLocation>
        <location evidence="1">Cell membrane</location>
        <topology evidence="1">Multi-pass membrane protein</topology>
    </subcellularLocation>
</comment>
<protein>
    <recommendedName>
        <fullName evidence="10">G-protein coupled receptors family 1 profile domain-containing protein</fullName>
    </recommendedName>
</protein>
<dbReference type="AlphaFoldDB" id="A0AAN8PQ72"/>
<evidence type="ECO:0000256" key="5">
    <source>
        <dbReference type="ARBA" id="ARBA00023040"/>
    </source>
</evidence>
<dbReference type="PRINTS" id="PR00237">
    <property type="entry name" value="GPCRRHODOPSN"/>
</dbReference>
<evidence type="ECO:0000256" key="8">
    <source>
        <dbReference type="ARBA" id="ARBA00023224"/>
    </source>
</evidence>
<feature type="transmembrane region" description="Helical" evidence="9">
    <location>
        <begin position="198"/>
        <end position="222"/>
    </location>
</feature>
<keyword evidence="6 9" id="KW-0472">Membrane</keyword>
<dbReference type="InterPro" id="IPR017452">
    <property type="entry name" value="GPCR_Rhodpsn_7TM"/>
</dbReference>
<keyword evidence="8" id="KW-0807">Transducer</keyword>
<evidence type="ECO:0000256" key="1">
    <source>
        <dbReference type="ARBA" id="ARBA00004651"/>
    </source>
</evidence>
<evidence type="ECO:0000256" key="7">
    <source>
        <dbReference type="ARBA" id="ARBA00023170"/>
    </source>
</evidence>
<keyword evidence="4 9" id="KW-1133">Transmembrane helix</keyword>
<evidence type="ECO:0000256" key="2">
    <source>
        <dbReference type="ARBA" id="ARBA00022475"/>
    </source>
</evidence>
<keyword evidence="2" id="KW-1003">Cell membrane</keyword>
<accession>A0AAN8PQ72</accession>
<evidence type="ECO:0000256" key="6">
    <source>
        <dbReference type="ARBA" id="ARBA00023136"/>
    </source>
</evidence>
<feature type="transmembrane region" description="Helical" evidence="9">
    <location>
        <begin position="63"/>
        <end position="83"/>
    </location>
</feature>
<dbReference type="Gene3D" id="1.20.1070.10">
    <property type="entry name" value="Rhodopsin 7-helix transmembrane proteins"/>
    <property type="match status" value="1"/>
</dbReference>
<reference evidence="11 12" key="1">
    <citation type="submission" date="2024-01" db="EMBL/GenBank/DDBJ databases">
        <title>The genome of the rayed Mediterranean limpet Patella caerulea (Linnaeus, 1758).</title>
        <authorList>
            <person name="Anh-Thu Weber A."/>
            <person name="Halstead-Nussloch G."/>
        </authorList>
    </citation>
    <scope>NUCLEOTIDE SEQUENCE [LARGE SCALE GENOMIC DNA]</scope>
    <source>
        <strain evidence="11">AATW-2023a</strain>
        <tissue evidence="11">Whole specimen</tissue>
    </source>
</reference>
<feature type="transmembrane region" description="Helical" evidence="9">
    <location>
        <begin position="27"/>
        <end position="51"/>
    </location>
</feature>
<feature type="domain" description="G-protein coupled receptors family 1 profile" evidence="10">
    <location>
        <begin position="45"/>
        <end position="299"/>
    </location>
</feature>
<keyword evidence="5" id="KW-0297">G-protein coupled receptor</keyword>
<sequence>MYNNSTNFNISRGNGSDWDNMAFFNKLFILSSAVHISIAIGTVISNILVLGTIFTTPTLRRELFYLMVSSLAIGDLFLGLAGMPFYTERITAKKIIMGCEIHLILQVFVIRGHVMITNLGLIIMNINYVIKQCSYKMPHIINQTTRLAVYIVVSLVPWVAMSIVVPPLIKSGLYKNIASYWSDTTCPLRIYKWAKVTLNILCYFVPLLGLIITMCIIIYGFVAQSRGSVAFRPRLLNNDKSMFHPKFIITANVLCLLLLLLEHVLHTVTIHGESRALVVLFHIAFMLAASKGVALPIVWLLVPEVNEAFRERCHISYWRPSPDAPQHVVNKTYKQFVRDEENTD</sequence>
<keyword evidence="3 9" id="KW-0812">Transmembrane</keyword>
<feature type="transmembrane region" description="Helical" evidence="9">
    <location>
        <begin position="147"/>
        <end position="169"/>
    </location>
</feature>
<evidence type="ECO:0000313" key="11">
    <source>
        <dbReference type="EMBL" id="KAK6179833.1"/>
    </source>
</evidence>
<evidence type="ECO:0000259" key="10">
    <source>
        <dbReference type="PROSITE" id="PS50262"/>
    </source>
</evidence>
<evidence type="ECO:0000256" key="4">
    <source>
        <dbReference type="ARBA" id="ARBA00022989"/>
    </source>
</evidence>
<dbReference type="PANTHER" id="PTHR24228:SF59">
    <property type="entry name" value="NEUROPEPTIDE RECEPTOR 15"/>
    <property type="match status" value="1"/>
</dbReference>
<dbReference type="CDD" id="cd00637">
    <property type="entry name" value="7tm_classA_rhodopsin-like"/>
    <property type="match status" value="1"/>
</dbReference>
<dbReference type="InterPro" id="IPR000276">
    <property type="entry name" value="GPCR_Rhodpsn"/>
</dbReference>
<dbReference type="PANTHER" id="PTHR24228">
    <property type="entry name" value="B2 BRADYKININ RECEPTOR/ANGIOTENSIN II RECEPTOR"/>
    <property type="match status" value="1"/>
</dbReference>
<dbReference type="GO" id="GO:0005886">
    <property type="term" value="C:plasma membrane"/>
    <property type="evidence" value="ECO:0007669"/>
    <property type="project" value="UniProtKB-SubCell"/>
</dbReference>
<proteinExistence type="predicted"/>
<dbReference type="GO" id="GO:0004930">
    <property type="term" value="F:G protein-coupled receptor activity"/>
    <property type="evidence" value="ECO:0007669"/>
    <property type="project" value="UniProtKB-KW"/>
</dbReference>
<dbReference type="PROSITE" id="PS50262">
    <property type="entry name" value="G_PROTEIN_RECEP_F1_2"/>
    <property type="match status" value="1"/>
</dbReference>
<dbReference type="SUPFAM" id="SSF81321">
    <property type="entry name" value="Family A G protein-coupled receptor-like"/>
    <property type="match status" value="1"/>
</dbReference>
<feature type="transmembrane region" description="Helical" evidence="9">
    <location>
        <begin position="243"/>
        <end position="265"/>
    </location>
</feature>
<feature type="transmembrane region" description="Helical" evidence="9">
    <location>
        <begin position="103"/>
        <end position="126"/>
    </location>
</feature>